<feature type="compositionally biased region" description="Basic and acidic residues" evidence="2">
    <location>
        <begin position="166"/>
        <end position="177"/>
    </location>
</feature>
<reference evidence="3 4" key="1">
    <citation type="journal article" date="2024" name="Plant J.">
        <title>Genome sequences and population genomics reveal climatic adaptation and genomic divergence between two closely related sweetgum species.</title>
        <authorList>
            <person name="Xu W.Q."/>
            <person name="Ren C.Q."/>
            <person name="Zhang X.Y."/>
            <person name="Comes H.P."/>
            <person name="Liu X.H."/>
            <person name="Li Y.G."/>
            <person name="Kettle C.J."/>
            <person name="Jalonen R."/>
            <person name="Gaisberger H."/>
            <person name="Ma Y.Z."/>
            <person name="Qiu Y.X."/>
        </authorList>
    </citation>
    <scope>NUCLEOTIDE SEQUENCE [LARGE SCALE GENOMIC DNA]</scope>
    <source>
        <strain evidence="3">Hangzhou</strain>
    </source>
</reference>
<dbReference type="Proteomes" id="UP001415857">
    <property type="component" value="Unassembled WGS sequence"/>
</dbReference>
<dbReference type="AlphaFoldDB" id="A0AAP0RZD2"/>
<dbReference type="EMBL" id="JBBPBK010000005">
    <property type="protein sequence ID" value="KAK9284224.1"/>
    <property type="molecule type" value="Genomic_DNA"/>
</dbReference>
<dbReference type="PANTHER" id="PTHR36143">
    <property type="entry name" value="OS08G0177500 PROTEIN"/>
    <property type="match status" value="1"/>
</dbReference>
<keyword evidence="1" id="KW-0175">Coiled coil</keyword>
<name>A0AAP0RZD2_LIQFO</name>
<feature type="compositionally biased region" description="Basic and acidic residues" evidence="2">
    <location>
        <begin position="447"/>
        <end position="456"/>
    </location>
</feature>
<feature type="compositionally biased region" description="Basic and acidic residues" evidence="2">
    <location>
        <begin position="131"/>
        <end position="140"/>
    </location>
</feature>
<organism evidence="3 4">
    <name type="scientific">Liquidambar formosana</name>
    <name type="common">Formosan gum</name>
    <dbReference type="NCBI Taxonomy" id="63359"/>
    <lineage>
        <taxon>Eukaryota</taxon>
        <taxon>Viridiplantae</taxon>
        <taxon>Streptophyta</taxon>
        <taxon>Embryophyta</taxon>
        <taxon>Tracheophyta</taxon>
        <taxon>Spermatophyta</taxon>
        <taxon>Magnoliopsida</taxon>
        <taxon>eudicotyledons</taxon>
        <taxon>Gunneridae</taxon>
        <taxon>Pentapetalae</taxon>
        <taxon>Saxifragales</taxon>
        <taxon>Altingiaceae</taxon>
        <taxon>Liquidambar</taxon>
    </lineage>
</organism>
<sequence length="535" mass="59927">MRAKIYSLRTQKMELDSRLLEMQSTIASLKDEQRNMEFALEEKQNEIKMLSEKELDSGKENPQVIALTETLKQKEDEIVDLKHRVEYPVNVWSVSTDDPSNPVVNLTASGRMPQKDQIEGESKEEGGRLLELTNDKHGDNSTKGGVIGSENESTNHIEDGGTAGEKSTDEGQGKKNELSQNGESFGVAEEKNNTNAIEATDGGKVWKSGDEATDIKSTDDKEHTMVGDGQRGKLKFSDDSVRQDFGKNSKGGMKLETSASSQNGAGSRVRGRHGYLSKTKGKRWKMIAKSRGLEHNGDSENVGAGSMRSRRFFKVEQESGRFNAPSEEKLDKSDEHEGQNINLKMRKKSSQEEGKPEISDKFKQGEGRKEDQDESEGKEEESASNMKQNERKGGENSEDNDNLRNKIENADTNQLLEKDHEMISTHGNLFKPHYSLSNIIGDAGKQKLVGEVRQPEDQEESGIQQNIESRGFNKVENNDEQAKVADEDEELKALEDADIQERETDAANGDAFRESRSKMEEDEEEYKEETDESEF</sequence>
<evidence type="ECO:0000313" key="4">
    <source>
        <dbReference type="Proteomes" id="UP001415857"/>
    </source>
</evidence>
<feature type="compositionally biased region" description="Basic and acidic residues" evidence="2">
    <location>
        <begin position="326"/>
        <end position="338"/>
    </location>
</feature>
<proteinExistence type="predicted"/>
<evidence type="ECO:0000256" key="1">
    <source>
        <dbReference type="SAM" id="Coils"/>
    </source>
</evidence>
<feature type="compositionally biased region" description="Basic and acidic residues" evidence="2">
    <location>
        <begin position="349"/>
        <end position="371"/>
    </location>
</feature>
<feature type="region of interest" description="Disordered" evidence="2">
    <location>
        <begin position="131"/>
        <end position="420"/>
    </location>
</feature>
<keyword evidence="4" id="KW-1185">Reference proteome</keyword>
<feature type="compositionally biased region" description="Basic and acidic residues" evidence="2">
    <location>
        <begin position="235"/>
        <end position="247"/>
    </location>
</feature>
<accession>A0AAP0RZD2</accession>
<feature type="region of interest" description="Disordered" evidence="2">
    <location>
        <begin position="447"/>
        <end position="535"/>
    </location>
</feature>
<feature type="compositionally biased region" description="Basic residues" evidence="2">
    <location>
        <begin position="269"/>
        <end position="288"/>
    </location>
</feature>
<feature type="compositionally biased region" description="Basic and acidic residues" evidence="2">
    <location>
        <begin position="207"/>
        <end position="225"/>
    </location>
</feature>
<feature type="compositionally biased region" description="Basic and acidic residues" evidence="2">
    <location>
        <begin position="388"/>
        <end position="409"/>
    </location>
</feature>
<feature type="coiled-coil region" evidence="1">
    <location>
        <begin position="12"/>
        <end position="84"/>
    </location>
</feature>
<feature type="compositionally biased region" description="Basic and acidic residues" evidence="2">
    <location>
        <begin position="471"/>
        <end position="519"/>
    </location>
</feature>
<dbReference type="PANTHER" id="PTHR36143:SF4">
    <property type="entry name" value="OS08G0177500 PROTEIN"/>
    <property type="match status" value="1"/>
</dbReference>
<evidence type="ECO:0000256" key="2">
    <source>
        <dbReference type="SAM" id="MobiDB-lite"/>
    </source>
</evidence>
<gene>
    <name evidence="3" type="ORF">L1049_023393</name>
</gene>
<protein>
    <submittedName>
        <fullName evidence="3">Uncharacterized protein</fullName>
    </submittedName>
</protein>
<evidence type="ECO:0000313" key="3">
    <source>
        <dbReference type="EMBL" id="KAK9284224.1"/>
    </source>
</evidence>
<comment type="caution">
    <text evidence="3">The sequence shown here is derived from an EMBL/GenBank/DDBJ whole genome shotgun (WGS) entry which is preliminary data.</text>
</comment>
<feature type="compositionally biased region" description="Acidic residues" evidence="2">
    <location>
        <begin position="520"/>
        <end position="535"/>
    </location>
</feature>